<dbReference type="Proteomes" id="UP000265566">
    <property type="component" value="Chromosome 4"/>
</dbReference>
<dbReference type="PANTHER" id="PTHR21529:SF4">
    <property type="entry name" value="TPR AND ANKYRIN REPEAT-CONTAINING PROTEIN 1"/>
    <property type="match status" value="1"/>
</dbReference>
<dbReference type="InterPro" id="IPR039904">
    <property type="entry name" value="TRANK1"/>
</dbReference>
<comment type="caution">
    <text evidence="1">The sequence shown here is derived from an EMBL/GenBank/DDBJ whole genome shotgun (WGS) entry which is preliminary data.</text>
</comment>
<gene>
    <name evidence="1" type="ORF">MtrunA17_Chr4g0037931</name>
</gene>
<evidence type="ECO:0000313" key="2">
    <source>
        <dbReference type="Proteomes" id="UP000265566"/>
    </source>
</evidence>
<dbReference type="Gramene" id="rna24032">
    <property type="protein sequence ID" value="RHN61557.1"/>
    <property type="gene ID" value="gene24032"/>
</dbReference>
<protein>
    <submittedName>
        <fullName evidence="1">Uncharacterized protein</fullName>
    </submittedName>
</protein>
<sequence>MATMCFERAGDSYWGKKSKAASLRATAIRLHDLNLEDANAILREAAEIFEGLGMVDSAAQCFTDLGDYERAGINFNFGIHVYSFMSFSIKKHYDILEHKYQVYPTWSYIVFIC</sequence>
<evidence type="ECO:0000313" key="1">
    <source>
        <dbReference type="EMBL" id="RHN61557.1"/>
    </source>
</evidence>
<name>A0A396IFH1_MEDTR</name>
<proteinExistence type="predicted"/>
<dbReference type="PANTHER" id="PTHR21529">
    <property type="entry name" value="MAMMARY TURMOR VIRUS RECEPTOR HOMOLOG 1, 2 MTVR1, 2"/>
    <property type="match status" value="1"/>
</dbReference>
<dbReference type="EMBL" id="PSQE01000004">
    <property type="protein sequence ID" value="RHN61557.1"/>
    <property type="molecule type" value="Genomic_DNA"/>
</dbReference>
<accession>A0A396IFH1</accession>
<dbReference type="AlphaFoldDB" id="A0A396IFH1"/>
<reference evidence="2" key="1">
    <citation type="journal article" date="2018" name="Nat. Plants">
        <title>Whole-genome landscape of Medicago truncatula symbiotic genes.</title>
        <authorList>
            <person name="Pecrix Y."/>
            <person name="Staton S.E."/>
            <person name="Sallet E."/>
            <person name="Lelandais-Briere C."/>
            <person name="Moreau S."/>
            <person name="Carrere S."/>
            <person name="Blein T."/>
            <person name="Jardinaud M.F."/>
            <person name="Latrasse D."/>
            <person name="Zouine M."/>
            <person name="Zahm M."/>
            <person name="Kreplak J."/>
            <person name="Mayjonade B."/>
            <person name="Satge C."/>
            <person name="Perez M."/>
            <person name="Cauet S."/>
            <person name="Marande W."/>
            <person name="Chantry-Darmon C."/>
            <person name="Lopez-Roques C."/>
            <person name="Bouchez O."/>
            <person name="Berard A."/>
            <person name="Debelle F."/>
            <person name="Munos S."/>
            <person name="Bendahmane A."/>
            <person name="Berges H."/>
            <person name="Niebel A."/>
            <person name="Buitink J."/>
            <person name="Frugier F."/>
            <person name="Benhamed M."/>
            <person name="Crespi M."/>
            <person name="Gouzy J."/>
            <person name="Gamas P."/>
        </authorList>
    </citation>
    <scope>NUCLEOTIDE SEQUENCE [LARGE SCALE GENOMIC DNA]</scope>
    <source>
        <strain evidence="2">cv. Jemalong A17</strain>
    </source>
</reference>
<organism evidence="1 2">
    <name type="scientific">Medicago truncatula</name>
    <name type="common">Barrel medic</name>
    <name type="synonym">Medicago tribuloides</name>
    <dbReference type="NCBI Taxonomy" id="3880"/>
    <lineage>
        <taxon>Eukaryota</taxon>
        <taxon>Viridiplantae</taxon>
        <taxon>Streptophyta</taxon>
        <taxon>Embryophyta</taxon>
        <taxon>Tracheophyta</taxon>
        <taxon>Spermatophyta</taxon>
        <taxon>Magnoliopsida</taxon>
        <taxon>eudicotyledons</taxon>
        <taxon>Gunneridae</taxon>
        <taxon>Pentapetalae</taxon>
        <taxon>rosids</taxon>
        <taxon>fabids</taxon>
        <taxon>Fabales</taxon>
        <taxon>Fabaceae</taxon>
        <taxon>Papilionoideae</taxon>
        <taxon>50 kb inversion clade</taxon>
        <taxon>NPAAA clade</taxon>
        <taxon>Hologalegina</taxon>
        <taxon>IRL clade</taxon>
        <taxon>Trifolieae</taxon>
        <taxon>Medicago</taxon>
    </lineage>
</organism>